<dbReference type="AlphaFoldDB" id="A0A9W6UAD9"/>
<protein>
    <submittedName>
        <fullName evidence="2">Unnamed protein product</fullName>
    </submittedName>
</protein>
<evidence type="ECO:0000313" key="2">
    <source>
        <dbReference type="EMBL" id="GMF29141.1"/>
    </source>
</evidence>
<feature type="region of interest" description="Disordered" evidence="1">
    <location>
        <begin position="75"/>
        <end position="97"/>
    </location>
</feature>
<feature type="compositionally biased region" description="Basic residues" evidence="1">
    <location>
        <begin position="86"/>
        <end position="97"/>
    </location>
</feature>
<gene>
    <name evidence="2" type="ORF">Plil01_001234100</name>
</gene>
<dbReference type="EMBL" id="BSXW01000758">
    <property type="protein sequence ID" value="GMF29141.1"/>
    <property type="molecule type" value="Genomic_DNA"/>
</dbReference>
<comment type="caution">
    <text evidence="2">The sequence shown here is derived from an EMBL/GenBank/DDBJ whole genome shotgun (WGS) entry which is preliminary data.</text>
</comment>
<reference evidence="2" key="1">
    <citation type="submission" date="2023-04" db="EMBL/GenBank/DDBJ databases">
        <title>Phytophthora lilii NBRC 32176.</title>
        <authorList>
            <person name="Ichikawa N."/>
            <person name="Sato H."/>
            <person name="Tonouchi N."/>
        </authorList>
    </citation>
    <scope>NUCLEOTIDE SEQUENCE</scope>
    <source>
        <strain evidence="2">NBRC 32176</strain>
    </source>
</reference>
<proteinExistence type="predicted"/>
<evidence type="ECO:0000313" key="3">
    <source>
        <dbReference type="Proteomes" id="UP001165083"/>
    </source>
</evidence>
<evidence type="ECO:0000256" key="1">
    <source>
        <dbReference type="SAM" id="MobiDB-lite"/>
    </source>
</evidence>
<sequence>MRRCRSLPTFGNKFFESVRAEEESRLMIEDVWTVGTVGADIDFELIKRCQHPQYESQIRLYHRYRLWKALVGAEAPAPGSPELRRSSSKRHKVHSRKSSLRLKMQVINSLPRVSGRFDSHASEPVDPQLVFQRSLRAELCFPHELTELSATTLRTWAGFEVFIMYYPSWDIANKINEASFVGRSEDTKAARSKRRSLRHVLATNLGLVVDIVAVLPLELLLLAGNVRVSLEDEVATEIDLNWWTYMMDFENDRMLFAWRIEPLSEGILQYIIHDCVVDVSEPLVSFLRALKSYLTMAHFLACLWFATSDYGLHRFGTSRLSTSGMPTYIPSVATTSHRERTRRALSETTSDNFLEGRNRALMVEIAITLWAIYIYGALVGAQGKLLDSSARREASFEQNLGELQLYLVQNDVPKILKRQIKAYYAHIVTPLAQRQRLCRD</sequence>
<organism evidence="2 3">
    <name type="scientific">Phytophthora lilii</name>
    <dbReference type="NCBI Taxonomy" id="2077276"/>
    <lineage>
        <taxon>Eukaryota</taxon>
        <taxon>Sar</taxon>
        <taxon>Stramenopiles</taxon>
        <taxon>Oomycota</taxon>
        <taxon>Peronosporomycetes</taxon>
        <taxon>Peronosporales</taxon>
        <taxon>Peronosporaceae</taxon>
        <taxon>Phytophthora</taxon>
    </lineage>
</organism>
<dbReference type="Proteomes" id="UP001165083">
    <property type="component" value="Unassembled WGS sequence"/>
</dbReference>
<keyword evidence="3" id="KW-1185">Reference proteome</keyword>
<name>A0A9W6UAD9_9STRA</name>
<dbReference type="OrthoDB" id="2021138at2759"/>
<accession>A0A9W6UAD9</accession>